<evidence type="ECO:0000256" key="2">
    <source>
        <dbReference type="SAM" id="SignalP"/>
    </source>
</evidence>
<protein>
    <recommendedName>
        <fullName evidence="5">Lipoprotein</fullName>
    </recommendedName>
</protein>
<evidence type="ECO:0000256" key="1">
    <source>
        <dbReference type="SAM" id="MobiDB-lite"/>
    </source>
</evidence>
<organism evidence="3 4">
    <name type="scientific">Paractinoplanes deccanensis</name>
    <dbReference type="NCBI Taxonomy" id="113561"/>
    <lineage>
        <taxon>Bacteria</taxon>
        <taxon>Bacillati</taxon>
        <taxon>Actinomycetota</taxon>
        <taxon>Actinomycetes</taxon>
        <taxon>Micromonosporales</taxon>
        <taxon>Micromonosporaceae</taxon>
        <taxon>Paractinoplanes</taxon>
    </lineage>
</organism>
<reference evidence="3 4" key="1">
    <citation type="submission" date="2021-01" db="EMBL/GenBank/DDBJ databases">
        <title>Whole genome shotgun sequence of Actinoplanes deccanensis NBRC 13994.</title>
        <authorList>
            <person name="Komaki H."/>
            <person name="Tamura T."/>
        </authorList>
    </citation>
    <scope>NUCLEOTIDE SEQUENCE [LARGE SCALE GENOMIC DNA]</scope>
    <source>
        <strain evidence="3 4">NBRC 13994</strain>
    </source>
</reference>
<gene>
    <name evidence="3" type="ORF">Ade02nite_73900</name>
</gene>
<evidence type="ECO:0000313" key="4">
    <source>
        <dbReference type="Proteomes" id="UP000609879"/>
    </source>
</evidence>
<sequence length="185" mass="19044">MGRGYRAAMRFHTTVVLAVVPMVFAAGCSGNDATEPAAQQQPAAAPASAVAPATTAAKPATATAIIEKLGKAQLGLTGVVTQTEDTDPNNLLGRPNGYTSRASADLPGGDAAGERGSIDRGLVVEVFDTADLAQRRSDYIQGLQKDNPLLGSEWHYRTADGTGLVRVSGKVKPSLAKKIQAAVSS</sequence>
<keyword evidence="4" id="KW-1185">Reference proteome</keyword>
<dbReference type="PROSITE" id="PS51257">
    <property type="entry name" value="PROKAR_LIPOPROTEIN"/>
    <property type="match status" value="1"/>
</dbReference>
<comment type="caution">
    <text evidence="3">The sequence shown here is derived from an EMBL/GenBank/DDBJ whole genome shotgun (WGS) entry which is preliminary data.</text>
</comment>
<name>A0ABQ3YFF8_9ACTN</name>
<evidence type="ECO:0000313" key="3">
    <source>
        <dbReference type="EMBL" id="GID78749.1"/>
    </source>
</evidence>
<dbReference type="Proteomes" id="UP000609879">
    <property type="component" value="Unassembled WGS sequence"/>
</dbReference>
<feature type="region of interest" description="Disordered" evidence="1">
    <location>
        <begin position="85"/>
        <end position="113"/>
    </location>
</feature>
<dbReference type="EMBL" id="BOMI01000149">
    <property type="protein sequence ID" value="GID78749.1"/>
    <property type="molecule type" value="Genomic_DNA"/>
</dbReference>
<accession>A0ABQ3YFF8</accession>
<feature type="chain" id="PRO_5045709529" description="Lipoprotein" evidence="2">
    <location>
        <begin position="26"/>
        <end position="185"/>
    </location>
</feature>
<proteinExistence type="predicted"/>
<keyword evidence="2" id="KW-0732">Signal</keyword>
<feature type="signal peptide" evidence="2">
    <location>
        <begin position="1"/>
        <end position="25"/>
    </location>
</feature>
<evidence type="ECO:0008006" key="5">
    <source>
        <dbReference type="Google" id="ProtNLM"/>
    </source>
</evidence>